<sequence length="266" mass="30163">MTLKPLTLGRSVQGAPGKEGAIITLTPTEKIFSHLKEISGDLLDLPENKINLFLDEHLLQSHTVPVCIPLMSTPHDLLSFIKSNSQILFDFMLTAWPFPIAKWGFSKKNIELVGEFINISYFPMMCKAITKPYKNTMELAVTLATPTSSLVEYIVESIGSGKFILSPDERTQLEFLLATGIAVVTNNIERAENQDTRELFLAMNDSKNYLAPLKDKIVETLFSFYFKSKDEFPPDQSNEFLNAWFNTKTYLGLYMLTEPEVERKYA</sequence>
<protein>
    <submittedName>
        <fullName evidence="1">Uncharacterized protein</fullName>
    </submittedName>
</protein>
<evidence type="ECO:0000313" key="1">
    <source>
        <dbReference type="EMBL" id="KTD55091.1"/>
    </source>
</evidence>
<dbReference type="eggNOG" id="ENOG5031TAI">
    <property type="taxonomic scope" value="Bacteria"/>
</dbReference>
<dbReference type="Proteomes" id="UP000054621">
    <property type="component" value="Unassembled WGS sequence"/>
</dbReference>
<comment type="caution">
    <text evidence="1">The sequence shown here is derived from an EMBL/GenBank/DDBJ whole genome shotgun (WGS) entry which is preliminary data.</text>
</comment>
<name>A0A0W0YEX4_9GAMM</name>
<accession>A0A0W0YEX4</accession>
<reference evidence="1 2" key="1">
    <citation type="submission" date="2015-11" db="EMBL/GenBank/DDBJ databases">
        <title>Genomic analysis of 38 Legionella species identifies large and diverse effector repertoires.</title>
        <authorList>
            <person name="Burstein D."/>
            <person name="Amaro F."/>
            <person name="Zusman T."/>
            <person name="Lifshitz Z."/>
            <person name="Cohen O."/>
            <person name="Gilbert J.A."/>
            <person name="Pupko T."/>
            <person name="Shuman H.A."/>
            <person name="Segal G."/>
        </authorList>
    </citation>
    <scope>NUCLEOTIDE SEQUENCE [LARGE SCALE GENOMIC DNA]</scope>
    <source>
        <strain evidence="1 2">Mt.St.Helens-4</strain>
    </source>
</reference>
<proteinExistence type="predicted"/>
<dbReference type="EMBL" id="LNYV01000036">
    <property type="protein sequence ID" value="KTD55091.1"/>
    <property type="molecule type" value="Genomic_DNA"/>
</dbReference>
<evidence type="ECO:0000313" key="2">
    <source>
        <dbReference type="Proteomes" id="UP000054621"/>
    </source>
</evidence>
<dbReference type="AlphaFoldDB" id="A0A0W0YEX4"/>
<gene>
    <name evidence="1" type="ORF">Lsai_2683</name>
</gene>
<dbReference type="OrthoDB" id="5648679at2"/>
<dbReference type="PATRIC" id="fig|28087.4.peg.2882"/>
<dbReference type="RefSeq" id="WP_027269549.1">
    <property type="nucleotide sequence ID" value="NZ_CAAAJE010000001.1"/>
</dbReference>
<dbReference type="STRING" id="28087.Lsai_2683"/>
<organism evidence="1 2">
    <name type="scientific">Legionella sainthelensi</name>
    <dbReference type="NCBI Taxonomy" id="28087"/>
    <lineage>
        <taxon>Bacteria</taxon>
        <taxon>Pseudomonadati</taxon>
        <taxon>Pseudomonadota</taxon>
        <taxon>Gammaproteobacteria</taxon>
        <taxon>Legionellales</taxon>
        <taxon>Legionellaceae</taxon>
        <taxon>Legionella</taxon>
    </lineage>
</organism>